<dbReference type="AlphaFoldDB" id="A0A0N9UEW7"/>
<feature type="signal peptide" evidence="5">
    <location>
        <begin position="1"/>
        <end position="30"/>
    </location>
</feature>
<dbReference type="RefSeq" id="WP_054589109.1">
    <property type="nucleotide sequence ID" value="NZ_CP012700.1"/>
</dbReference>
<comment type="function">
    <text evidence="4">Has an important function as a repair enzyme for proteins that have been inactivated by oxidation. Catalyzes the reversible oxidation-reduction of methionine sulfoxide in proteins to methionine.</text>
</comment>
<dbReference type="EMBL" id="CP012700">
    <property type="protein sequence ID" value="ALH81980.1"/>
    <property type="molecule type" value="Genomic_DNA"/>
</dbReference>
<sequence length="229" mass="24677">MTARRRHFVSHALTALVAGALLVGCAPAKAESVVRRPAATVDPAVKAKRATAVLAGGCFWGVEGVFSNVKGVISVESGYHGGSAATARYELTHDGTSGHAEAVRIVYDPTQVSYGTLLRILFSVVADPTLKNRQGPDVGTQYRAAIVPMDAVQRQVATAYLAQIGKGKYFAKPVVVPVESYKRFYRAEANHQDFMRRNPANSYIVRWDAPKLAALKRLYPALVRGTPAP</sequence>
<dbReference type="HAMAP" id="MF_01401">
    <property type="entry name" value="MsrA"/>
    <property type="match status" value="1"/>
</dbReference>
<dbReference type="NCBIfam" id="TIGR00401">
    <property type="entry name" value="msrA"/>
    <property type="match status" value="1"/>
</dbReference>
<dbReference type="InterPro" id="IPR002569">
    <property type="entry name" value="Met_Sox_Rdtase_MsrA_dom"/>
</dbReference>
<dbReference type="SUPFAM" id="SSF55068">
    <property type="entry name" value="Peptide methionine sulfoxide reductase"/>
    <property type="match status" value="1"/>
</dbReference>
<reference evidence="7 8" key="1">
    <citation type="journal article" date="2015" name="Genome Announc.">
        <title>Complete Genome Sequence of Polypropylene Glycol- and Polyethylene Glycol-Degrading Sphingopyxis macrogoltabida Strain EY-1.</title>
        <authorList>
            <person name="Ohtsubo Y."/>
            <person name="Nagata Y."/>
            <person name="Numata M."/>
            <person name="Tsuchikane K."/>
            <person name="Hosoyama A."/>
            <person name="Yamazoe A."/>
            <person name="Tsuda M."/>
            <person name="Fujita N."/>
            <person name="Kawai F."/>
        </authorList>
    </citation>
    <scope>NUCLEOTIDE SEQUENCE [LARGE SCALE GENOMIC DNA]</scope>
    <source>
        <strain evidence="7 8">EY-1</strain>
    </source>
</reference>
<dbReference type="Proteomes" id="UP000058074">
    <property type="component" value="Chromosome"/>
</dbReference>
<gene>
    <name evidence="4" type="primary">msrA</name>
    <name evidence="7" type="ORF">AN936_16945</name>
</gene>
<evidence type="ECO:0000313" key="8">
    <source>
        <dbReference type="Proteomes" id="UP000058074"/>
    </source>
</evidence>
<dbReference type="Gene3D" id="3.30.1060.10">
    <property type="entry name" value="Peptide methionine sulphoxide reductase MsrA"/>
    <property type="match status" value="1"/>
</dbReference>
<proteinExistence type="inferred from homology"/>
<dbReference type="GO" id="GO:0008113">
    <property type="term" value="F:peptide-methionine (S)-S-oxide reductase activity"/>
    <property type="evidence" value="ECO:0007669"/>
    <property type="project" value="UniProtKB-UniRule"/>
</dbReference>
<evidence type="ECO:0000256" key="3">
    <source>
        <dbReference type="ARBA" id="ARBA00048782"/>
    </source>
</evidence>
<dbReference type="InterPro" id="IPR006311">
    <property type="entry name" value="TAT_signal"/>
</dbReference>
<feature type="domain" description="Peptide methionine sulphoxide reductase MsrA" evidence="6">
    <location>
        <begin position="51"/>
        <end position="203"/>
    </location>
</feature>
<evidence type="ECO:0000256" key="2">
    <source>
        <dbReference type="ARBA" id="ARBA00047806"/>
    </source>
</evidence>
<name>A0A0N9UEW7_SPHMC</name>
<dbReference type="Pfam" id="PF01625">
    <property type="entry name" value="PMSR"/>
    <property type="match status" value="1"/>
</dbReference>
<organism evidence="7 8">
    <name type="scientific">Sphingopyxis macrogoltabida</name>
    <name type="common">Sphingomonas macrogoltabidus</name>
    <dbReference type="NCBI Taxonomy" id="33050"/>
    <lineage>
        <taxon>Bacteria</taxon>
        <taxon>Pseudomonadati</taxon>
        <taxon>Pseudomonadota</taxon>
        <taxon>Alphaproteobacteria</taxon>
        <taxon>Sphingomonadales</taxon>
        <taxon>Sphingomonadaceae</taxon>
        <taxon>Sphingopyxis</taxon>
    </lineage>
</organism>
<dbReference type="PANTHER" id="PTHR43774:SF1">
    <property type="entry name" value="PEPTIDE METHIONINE SULFOXIDE REDUCTASE MSRA 2"/>
    <property type="match status" value="1"/>
</dbReference>
<comment type="similarity">
    <text evidence="4">Belongs to the MsrA Met sulfoxide reductase family.</text>
</comment>
<evidence type="ECO:0000256" key="1">
    <source>
        <dbReference type="ARBA" id="ARBA00023002"/>
    </source>
</evidence>
<comment type="catalytic activity">
    <reaction evidence="3 4">
        <text>[thioredoxin]-disulfide + L-methionine + H2O = L-methionine (S)-S-oxide + [thioredoxin]-dithiol</text>
        <dbReference type="Rhea" id="RHEA:19993"/>
        <dbReference type="Rhea" id="RHEA-COMP:10698"/>
        <dbReference type="Rhea" id="RHEA-COMP:10700"/>
        <dbReference type="ChEBI" id="CHEBI:15377"/>
        <dbReference type="ChEBI" id="CHEBI:29950"/>
        <dbReference type="ChEBI" id="CHEBI:50058"/>
        <dbReference type="ChEBI" id="CHEBI:57844"/>
        <dbReference type="ChEBI" id="CHEBI:58772"/>
        <dbReference type="EC" id="1.8.4.11"/>
    </reaction>
</comment>
<dbReference type="GO" id="GO:0033744">
    <property type="term" value="F:L-methionine:thioredoxin-disulfide S-oxidoreductase activity"/>
    <property type="evidence" value="ECO:0007669"/>
    <property type="project" value="RHEA"/>
</dbReference>
<dbReference type="EC" id="1.8.4.11" evidence="4"/>
<accession>A0A0N9UEW7</accession>
<protein>
    <recommendedName>
        <fullName evidence="4">Peptide methionine sulfoxide reductase MsrA</fullName>
        <shortName evidence="4">Protein-methionine-S-oxide reductase</shortName>
        <ecNumber evidence="4">1.8.4.11</ecNumber>
    </recommendedName>
    <alternativeName>
        <fullName evidence="4">Peptide-methionine (S)-S-oxide reductase</fullName>
        <shortName evidence="4">Peptide Met(O) reductase</shortName>
    </alternativeName>
</protein>
<dbReference type="InterPro" id="IPR036509">
    <property type="entry name" value="Met_Sox_Rdtase_MsrA_sf"/>
</dbReference>
<evidence type="ECO:0000259" key="6">
    <source>
        <dbReference type="Pfam" id="PF01625"/>
    </source>
</evidence>
<keyword evidence="1 4" id="KW-0560">Oxidoreductase</keyword>
<keyword evidence="5" id="KW-0732">Signal</keyword>
<comment type="catalytic activity">
    <reaction evidence="2 4">
        <text>L-methionyl-[protein] + [thioredoxin]-disulfide + H2O = L-methionyl-(S)-S-oxide-[protein] + [thioredoxin]-dithiol</text>
        <dbReference type="Rhea" id="RHEA:14217"/>
        <dbReference type="Rhea" id="RHEA-COMP:10698"/>
        <dbReference type="Rhea" id="RHEA-COMP:10700"/>
        <dbReference type="Rhea" id="RHEA-COMP:12313"/>
        <dbReference type="Rhea" id="RHEA-COMP:12315"/>
        <dbReference type="ChEBI" id="CHEBI:15377"/>
        <dbReference type="ChEBI" id="CHEBI:16044"/>
        <dbReference type="ChEBI" id="CHEBI:29950"/>
        <dbReference type="ChEBI" id="CHEBI:44120"/>
        <dbReference type="ChEBI" id="CHEBI:50058"/>
        <dbReference type="EC" id="1.8.4.11"/>
    </reaction>
</comment>
<feature type="active site" evidence="4">
    <location>
        <position position="58"/>
    </location>
</feature>
<dbReference type="KEGG" id="smag:AN936_16945"/>
<feature type="chain" id="PRO_5006038918" description="Peptide methionine sulfoxide reductase MsrA" evidence="5">
    <location>
        <begin position="31"/>
        <end position="229"/>
    </location>
</feature>
<dbReference type="PATRIC" id="fig|33050.5.peg.3512"/>
<dbReference type="PROSITE" id="PS51257">
    <property type="entry name" value="PROKAR_LIPOPROTEIN"/>
    <property type="match status" value="1"/>
</dbReference>
<dbReference type="PROSITE" id="PS51318">
    <property type="entry name" value="TAT"/>
    <property type="match status" value="1"/>
</dbReference>
<evidence type="ECO:0000256" key="5">
    <source>
        <dbReference type="SAM" id="SignalP"/>
    </source>
</evidence>
<dbReference type="PANTHER" id="PTHR43774">
    <property type="entry name" value="PEPTIDE METHIONINE SULFOXIDE REDUCTASE"/>
    <property type="match status" value="1"/>
</dbReference>
<evidence type="ECO:0000313" key="7">
    <source>
        <dbReference type="EMBL" id="ALH81980.1"/>
    </source>
</evidence>
<evidence type="ECO:0000256" key="4">
    <source>
        <dbReference type="HAMAP-Rule" id="MF_01401"/>
    </source>
</evidence>